<dbReference type="InterPro" id="IPR026983">
    <property type="entry name" value="DHC"/>
</dbReference>
<dbReference type="OrthoDB" id="10251809at2759"/>
<evidence type="ECO:0000313" key="2">
    <source>
        <dbReference type="EMBL" id="NWS39201.1"/>
    </source>
</evidence>
<dbReference type="InterPro" id="IPR041228">
    <property type="entry name" value="Dynein_C"/>
</dbReference>
<dbReference type="EMBL" id="VYZH01000343">
    <property type="protein sequence ID" value="NWS39201.1"/>
    <property type="molecule type" value="Genomic_DNA"/>
</dbReference>
<dbReference type="GO" id="GO:0045505">
    <property type="term" value="F:dynein intermediate chain binding"/>
    <property type="evidence" value="ECO:0007669"/>
    <property type="project" value="InterPro"/>
</dbReference>
<dbReference type="Gene3D" id="3.10.490.20">
    <property type="match status" value="1"/>
</dbReference>
<keyword evidence="3" id="KW-1185">Reference proteome</keyword>
<comment type="caution">
    <text evidence="2">The sequence shown here is derived from an EMBL/GenBank/DDBJ whole genome shotgun (WGS) entry which is preliminary data.</text>
</comment>
<organism evidence="2 3">
    <name type="scientific">Probosciger aterrimus</name>
    <name type="common">Palm cockatoo</name>
    <dbReference type="NCBI Taxonomy" id="141839"/>
    <lineage>
        <taxon>Eukaryota</taxon>
        <taxon>Metazoa</taxon>
        <taxon>Chordata</taxon>
        <taxon>Craniata</taxon>
        <taxon>Vertebrata</taxon>
        <taxon>Euteleostomi</taxon>
        <taxon>Archelosauria</taxon>
        <taxon>Archosauria</taxon>
        <taxon>Dinosauria</taxon>
        <taxon>Saurischia</taxon>
        <taxon>Theropoda</taxon>
        <taxon>Coelurosauria</taxon>
        <taxon>Aves</taxon>
        <taxon>Neognathae</taxon>
        <taxon>Neoaves</taxon>
        <taxon>Telluraves</taxon>
        <taxon>Australaves</taxon>
        <taxon>Psittaciformes</taxon>
        <taxon>Cacatuidae</taxon>
        <taxon>Probosciger</taxon>
    </lineage>
</organism>
<dbReference type="GO" id="GO:0030286">
    <property type="term" value="C:dynein complex"/>
    <property type="evidence" value="ECO:0007669"/>
    <property type="project" value="InterPro"/>
</dbReference>
<dbReference type="PANTHER" id="PTHR46961:SF8">
    <property type="entry name" value="DYNEIN AXONEMAL HEAVY CHAIN 7"/>
    <property type="match status" value="1"/>
</dbReference>
<name>A0A7K5F2P5_PROAR</name>
<evidence type="ECO:0000259" key="1">
    <source>
        <dbReference type="Pfam" id="PF18199"/>
    </source>
</evidence>
<dbReference type="Proteomes" id="UP000562415">
    <property type="component" value="Unassembled WGS sequence"/>
</dbReference>
<dbReference type="FunFam" id="3.10.490.20:FF:000001">
    <property type="entry name" value="dynein heavy chain 7, axonemal"/>
    <property type="match status" value="1"/>
</dbReference>
<dbReference type="AlphaFoldDB" id="A0A7K5F2P5"/>
<feature type="non-terminal residue" evidence="2">
    <location>
        <position position="136"/>
    </location>
</feature>
<proteinExistence type="predicted"/>
<dbReference type="InterPro" id="IPR043160">
    <property type="entry name" value="Dynein_C_barrel"/>
</dbReference>
<dbReference type="GO" id="GO:0051959">
    <property type="term" value="F:dynein light intermediate chain binding"/>
    <property type="evidence" value="ECO:0007669"/>
    <property type="project" value="InterPro"/>
</dbReference>
<feature type="domain" description="Dynein heavy chain C-terminal" evidence="1">
    <location>
        <begin position="2"/>
        <end position="132"/>
    </location>
</feature>
<evidence type="ECO:0000313" key="3">
    <source>
        <dbReference type="Proteomes" id="UP000562415"/>
    </source>
</evidence>
<dbReference type="GO" id="GO:0007018">
    <property type="term" value="P:microtubule-based movement"/>
    <property type="evidence" value="ECO:0007669"/>
    <property type="project" value="InterPro"/>
</dbReference>
<accession>A0A7K5F2P5</accession>
<gene>
    <name evidence="2" type="primary">Dnah7</name>
    <name evidence="2" type="ORF">PROATE_R15467</name>
</gene>
<dbReference type="Pfam" id="PF18199">
    <property type="entry name" value="Dynein_C"/>
    <property type="match status" value="1"/>
</dbReference>
<protein>
    <submittedName>
        <fullName evidence="2">DYH7 protein</fullName>
    </submittedName>
</protein>
<feature type="non-terminal residue" evidence="2">
    <location>
        <position position="1"/>
    </location>
</feature>
<reference evidence="2 3" key="1">
    <citation type="submission" date="2019-09" db="EMBL/GenBank/DDBJ databases">
        <title>Bird 10,000 Genomes (B10K) Project - Family phase.</title>
        <authorList>
            <person name="Zhang G."/>
        </authorList>
    </citation>
    <scope>NUCLEOTIDE SEQUENCE [LARGE SCALE GENOMIC DNA]</scope>
    <source>
        <strain evidence="2">B10K-DU-017-47</strain>
    </source>
</reference>
<dbReference type="PANTHER" id="PTHR46961">
    <property type="entry name" value="DYNEIN HEAVY CHAIN 1, AXONEMAL-LIKE PROTEIN"/>
    <property type="match status" value="1"/>
</dbReference>
<sequence length="136" mass="15715">QQNYARKYTIPIDQLEFDYEVLEDKEYDTAPEDGVYVQGLFLDGARWNRQTKMLGESHPKVLYDTVPVLWLKPCKRSEIPKRPSYLAPLYKTSERRGILSTTGHSTNFVIAVTLASDKPEEHWIRRGVALLCQLNS</sequence>